<dbReference type="CDD" id="cd22343">
    <property type="entry name" value="PDDEXK_lambda_exonuclease-like"/>
    <property type="match status" value="1"/>
</dbReference>
<gene>
    <name evidence="3" type="ORF">BINO364_LOCUS3733</name>
</gene>
<dbReference type="Gene3D" id="3.90.320.10">
    <property type="match status" value="1"/>
</dbReference>
<proteinExistence type="predicted"/>
<feature type="coiled-coil region" evidence="1">
    <location>
        <begin position="3"/>
        <end position="30"/>
    </location>
</feature>
<evidence type="ECO:0000313" key="4">
    <source>
        <dbReference type="Proteomes" id="UP000838878"/>
    </source>
</evidence>
<feature type="non-terminal residue" evidence="3">
    <location>
        <position position="223"/>
    </location>
</feature>
<keyword evidence="4" id="KW-1185">Reference proteome</keyword>
<dbReference type="InterPro" id="IPR051703">
    <property type="entry name" value="NF-kappa-B_Signaling_Reg"/>
</dbReference>
<accession>A0A8J9Y8B3</accession>
<dbReference type="GO" id="GO:0006281">
    <property type="term" value="P:DNA repair"/>
    <property type="evidence" value="ECO:0007669"/>
    <property type="project" value="UniProtKB-ARBA"/>
</dbReference>
<dbReference type="InterPro" id="IPR011335">
    <property type="entry name" value="Restrct_endonuc-II-like"/>
</dbReference>
<dbReference type="Proteomes" id="UP000838878">
    <property type="component" value="Chromosome 11"/>
</dbReference>
<evidence type="ECO:0000259" key="2">
    <source>
        <dbReference type="Pfam" id="PF09588"/>
    </source>
</evidence>
<keyword evidence="1" id="KW-0175">Coiled coil</keyword>
<dbReference type="OrthoDB" id="6155932at2759"/>
<name>A0A8J9Y8B3_9NEOP</name>
<evidence type="ECO:0000313" key="3">
    <source>
        <dbReference type="EMBL" id="CAH0717091.1"/>
    </source>
</evidence>
<dbReference type="Pfam" id="PF09588">
    <property type="entry name" value="YqaJ"/>
    <property type="match status" value="1"/>
</dbReference>
<feature type="domain" description="YqaJ viral recombinase" evidence="2">
    <location>
        <begin position="39"/>
        <end position="143"/>
    </location>
</feature>
<dbReference type="PANTHER" id="PTHR46609">
    <property type="entry name" value="EXONUCLEASE, PHAGE-TYPE/RECB, C-TERMINAL DOMAIN-CONTAINING PROTEIN"/>
    <property type="match status" value="1"/>
</dbReference>
<dbReference type="AlphaFoldDB" id="A0A8J9Y8B3"/>
<dbReference type="PANTHER" id="PTHR46609:SF8">
    <property type="entry name" value="YQAJ VIRAL RECOMBINASE DOMAIN-CONTAINING PROTEIN"/>
    <property type="match status" value="1"/>
</dbReference>
<dbReference type="SUPFAM" id="SSF52980">
    <property type="entry name" value="Restriction endonuclease-like"/>
    <property type="match status" value="1"/>
</dbReference>
<organism evidence="3 4">
    <name type="scientific">Brenthis ino</name>
    <name type="common">lesser marbled fritillary</name>
    <dbReference type="NCBI Taxonomy" id="405034"/>
    <lineage>
        <taxon>Eukaryota</taxon>
        <taxon>Metazoa</taxon>
        <taxon>Ecdysozoa</taxon>
        <taxon>Arthropoda</taxon>
        <taxon>Hexapoda</taxon>
        <taxon>Insecta</taxon>
        <taxon>Pterygota</taxon>
        <taxon>Neoptera</taxon>
        <taxon>Endopterygota</taxon>
        <taxon>Lepidoptera</taxon>
        <taxon>Glossata</taxon>
        <taxon>Ditrysia</taxon>
        <taxon>Papilionoidea</taxon>
        <taxon>Nymphalidae</taxon>
        <taxon>Heliconiinae</taxon>
        <taxon>Argynnini</taxon>
        <taxon>Brenthis</taxon>
    </lineage>
</organism>
<dbReference type="InterPro" id="IPR011604">
    <property type="entry name" value="PDDEXK-like_dom_sf"/>
</dbReference>
<protein>
    <recommendedName>
        <fullName evidence="2">YqaJ viral recombinase domain-containing protein</fullName>
    </recommendedName>
</protein>
<dbReference type="EMBL" id="OV170231">
    <property type="protein sequence ID" value="CAH0717091.1"/>
    <property type="molecule type" value="Genomic_DNA"/>
</dbReference>
<dbReference type="InterPro" id="IPR019080">
    <property type="entry name" value="YqaJ_viral_recombinase"/>
</dbReference>
<evidence type="ECO:0000256" key="1">
    <source>
        <dbReference type="SAM" id="Coils"/>
    </source>
</evidence>
<sequence>MTETQMEQAKNEYMENLKKLTSDRDSIERSTTLQRDSSEWLEIRQKLITASNFGSICKRKLSSNTAPLVKNILYKNNLAHVASIVHGVENEHQALLQLQRQENVNILPCGLFIDKSHCYIGVTPDGLIGTDTIVEIKCPMTASKQGLVKAIEENKIQIIKYNKKTMTKTIKKIVIGSTKSKDNFISQDGVCVSLGSGQERMSLYIHSALKKMTNSGKKIWSQS</sequence>
<reference evidence="3" key="1">
    <citation type="submission" date="2021-12" db="EMBL/GenBank/DDBJ databases">
        <authorList>
            <person name="Martin H S."/>
        </authorList>
    </citation>
    <scope>NUCLEOTIDE SEQUENCE</scope>
</reference>